<dbReference type="InParanoid" id="A0A165PII2"/>
<accession>A0A165PII2</accession>
<gene>
    <name evidence="2" type="ORF">EXIGLDRAFT_483168</name>
</gene>
<feature type="compositionally biased region" description="Polar residues" evidence="1">
    <location>
        <begin position="128"/>
        <end position="144"/>
    </location>
</feature>
<evidence type="ECO:0000313" key="2">
    <source>
        <dbReference type="EMBL" id="KZW02226.1"/>
    </source>
</evidence>
<feature type="compositionally biased region" description="Basic and acidic residues" evidence="1">
    <location>
        <begin position="71"/>
        <end position="80"/>
    </location>
</feature>
<protein>
    <submittedName>
        <fullName evidence="2">Uncharacterized protein</fullName>
    </submittedName>
</protein>
<name>A0A165PII2_EXIGL</name>
<feature type="compositionally biased region" description="Low complexity" evidence="1">
    <location>
        <begin position="309"/>
        <end position="324"/>
    </location>
</feature>
<proteinExistence type="predicted"/>
<feature type="compositionally biased region" description="Low complexity" evidence="1">
    <location>
        <begin position="290"/>
        <end position="301"/>
    </location>
</feature>
<keyword evidence="3" id="KW-1185">Reference proteome</keyword>
<evidence type="ECO:0000313" key="3">
    <source>
        <dbReference type="Proteomes" id="UP000077266"/>
    </source>
</evidence>
<sequence>MSGVATAGRREGSTCARCGRPARLAAITNTIGAPTLKRGDVASGMCRCPVVDVSINAGGVAAVLHVTSPRASDEDSDIHGTSRVRAHGPPTPTKATSSPHGKKRRAEDALDVEEVNAAVTPRKKAKLDNTTSHLSPYQGTQLSVKSPRHILTSHASVKSPRSPRARPSTPRTPATSRAKPKPKTTTPRTELTAAVPLDLQPLGRHNDQRTSMPTSSTFTVRSPTYGSRALLGRECTLSARPLYEHLLTSSDSDISRRTVSTGRWRDVTALTSSPAWTLPSLRRHRRARSSARPAHGASRRAAPQRRRAAPSSRLAPHWALPARPARARRPRKGSCDVGLLAILAVVSTGRV</sequence>
<organism evidence="2 3">
    <name type="scientific">Exidia glandulosa HHB12029</name>
    <dbReference type="NCBI Taxonomy" id="1314781"/>
    <lineage>
        <taxon>Eukaryota</taxon>
        <taxon>Fungi</taxon>
        <taxon>Dikarya</taxon>
        <taxon>Basidiomycota</taxon>
        <taxon>Agaricomycotina</taxon>
        <taxon>Agaricomycetes</taxon>
        <taxon>Auriculariales</taxon>
        <taxon>Exidiaceae</taxon>
        <taxon>Exidia</taxon>
    </lineage>
</organism>
<feature type="compositionally biased region" description="Low complexity" evidence="1">
    <location>
        <begin position="159"/>
        <end position="194"/>
    </location>
</feature>
<feature type="region of interest" description="Disordered" evidence="1">
    <location>
        <begin position="279"/>
        <end position="331"/>
    </location>
</feature>
<dbReference type="EMBL" id="KV425889">
    <property type="protein sequence ID" value="KZW02226.1"/>
    <property type="molecule type" value="Genomic_DNA"/>
</dbReference>
<evidence type="ECO:0000256" key="1">
    <source>
        <dbReference type="SAM" id="MobiDB-lite"/>
    </source>
</evidence>
<feature type="region of interest" description="Disordered" evidence="1">
    <location>
        <begin position="68"/>
        <end position="222"/>
    </location>
</feature>
<feature type="compositionally biased region" description="Polar residues" evidence="1">
    <location>
        <begin position="209"/>
        <end position="222"/>
    </location>
</feature>
<reference evidence="2 3" key="1">
    <citation type="journal article" date="2016" name="Mol. Biol. Evol.">
        <title>Comparative Genomics of Early-Diverging Mushroom-Forming Fungi Provides Insights into the Origins of Lignocellulose Decay Capabilities.</title>
        <authorList>
            <person name="Nagy L.G."/>
            <person name="Riley R."/>
            <person name="Tritt A."/>
            <person name="Adam C."/>
            <person name="Daum C."/>
            <person name="Floudas D."/>
            <person name="Sun H."/>
            <person name="Yadav J.S."/>
            <person name="Pangilinan J."/>
            <person name="Larsson K.H."/>
            <person name="Matsuura K."/>
            <person name="Barry K."/>
            <person name="Labutti K."/>
            <person name="Kuo R."/>
            <person name="Ohm R.A."/>
            <person name="Bhattacharya S.S."/>
            <person name="Shirouzu T."/>
            <person name="Yoshinaga Y."/>
            <person name="Martin F.M."/>
            <person name="Grigoriev I.V."/>
            <person name="Hibbett D.S."/>
        </authorList>
    </citation>
    <scope>NUCLEOTIDE SEQUENCE [LARGE SCALE GENOMIC DNA]</scope>
    <source>
        <strain evidence="2 3">HHB12029</strain>
    </source>
</reference>
<dbReference type="AlphaFoldDB" id="A0A165PII2"/>
<dbReference type="Proteomes" id="UP000077266">
    <property type="component" value="Unassembled WGS sequence"/>
</dbReference>